<protein>
    <submittedName>
        <fullName evidence="4">TetR/AcrR family transcriptional regulator</fullName>
    </submittedName>
</protein>
<dbReference type="RefSeq" id="WP_135834580.1">
    <property type="nucleotide sequence ID" value="NZ_CAUQWU010000020.1"/>
</dbReference>
<sequence length="197" mass="23419">MKDDTEELIKETAKRMFFGEGRFHATTQEIADEAKVNRTLINYYFRSRNNLISIIYEEATRVSNEKSRAIFDRNLDIKEMIGEFIEDSIATSIEYPYLETYIVTEMNKNNTMCSKLMKDDLNEVVYVFYERLEEEMEKGTIEKMEPIQFLLNMISLINYPFTIRPLLQLDLKLSDAEFKRILSDRKEIILNTLFKNK</sequence>
<name>A0A4Z1CC29_9FLAO</name>
<dbReference type="SUPFAM" id="SSF48498">
    <property type="entry name" value="Tetracyclin repressor-like, C-terminal domain"/>
    <property type="match status" value="1"/>
</dbReference>
<dbReference type="Pfam" id="PF00440">
    <property type="entry name" value="TetR_N"/>
    <property type="match status" value="1"/>
</dbReference>
<evidence type="ECO:0000256" key="2">
    <source>
        <dbReference type="PROSITE-ProRule" id="PRU00335"/>
    </source>
</evidence>
<feature type="domain" description="HTH tetR-type" evidence="3">
    <location>
        <begin position="3"/>
        <end position="63"/>
    </location>
</feature>
<organism evidence="4 5">
    <name type="scientific">Empedobacter tilapiae</name>
    <dbReference type="NCBI Taxonomy" id="2491114"/>
    <lineage>
        <taxon>Bacteria</taxon>
        <taxon>Pseudomonadati</taxon>
        <taxon>Bacteroidota</taxon>
        <taxon>Flavobacteriia</taxon>
        <taxon>Flavobacteriales</taxon>
        <taxon>Weeksellaceae</taxon>
        <taxon>Empedobacter</taxon>
    </lineage>
</organism>
<dbReference type="GO" id="GO:0003677">
    <property type="term" value="F:DNA binding"/>
    <property type="evidence" value="ECO:0007669"/>
    <property type="project" value="UniProtKB-UniRule"/>
</dbReference>
<comment type="caution">
    <text evidence="4">The sequence shown here is derived from an EMBL/GenBank/DDBJ whole genome shotgun (WGS) entry which is preliminary data.</text>
</comment>
<dbReference type="SUPFAM" id="SSF46689">
    <property type="entry name" value="Homeodomain-like"/>
    <property type="match status" value="1"/>
</dbReference>
<dbReference type="PROSITE" id="PS50977">
    <property type="entry name" value="HTH_TETR_2"/>
    <property type="match status" value="1"/>
</dbReference>
<proteinExistence type="predicted"/>
<evidence type="ECO:0000259" key="3">
    <source>
        <dbReference type="PROSITE" id="PS50977"/>
    </source>
</evidence>
<reference evidence="4 5" key="1">
    <citation type="submission" date="2019-03" db="EMBL/GenBank/DDBJ databases">
        <title>Empedobacter tilapiae sp. nov., isolated from an intestine of Nile tilapia Oreochromis niloticus.</title>
        <authorList>
            <person name="Kim Y.-O."/>
            <person name="Yoon J.-H."/>
        </authorList>
    </citation>
    <scope>NUCLEOTIDE SEQUENCE [LARGE SCALE GENOMIC DNA]</scope>
    <source>
        <strain evidence="4 5">MRS2</strain>
    </source>
</reference>
<feature type="DNA-binding region" description="H-T-H motif" evidence="2">
    <location>
        <begin position="26"/>
        <end position="45"/>
    </location>
</feature>
<keyword evidence="5" id="KW-1185">Reference proteome</keyword>
<dbReference type="InterPro" id="IPR009057">
    <property type="entry name" value="Homeodomain-like_sf"/>
</dbReference>
<dbReference type="Proteomes" id="UP000297998">
    <property type="component" value="Unassembled WGS sequence"/>
</dbReference>
<evidence type="ECO:0000313" key="4">
    <source>
        <dbReference type="EMBL" id="TGN29878.1"/>
    </source>
</evidence>
<dbReference type="OrthoDB" id="9789566at2"/>
<dbReference type="InterPro" id="IPR001647">
    <property type="entry name" value="HTH_TetR"/>
</dbReference>
<dbReference type="EMBL" id="SRPE01000002">
    <property type="protein sequence ID" value="TGN29878.1"/>
    <property type="molecule type" value="Genomic_DNA"/>
</dbReference>
<accession>A0A4Z1CC29</accession>
<keyword evidence="1 2" id="KW-0238">DNA-binding</keyword>
<dbReference type="Gene3D" id="1.10.357.10">
    <property type="entry name" value="Tetracycline Repressor, domain 2"/>
    <property type="match status" value="1"/>
</dbReference>
<dbReference type="InterPro" id="IPR036271">
    <property type="entry name" value="Tet_transcr_reg_TetR-rel_C_sf"/>
</dbReference>
<gene>
    <name evidence="4" type="ORF">E4J94_04085</name>
</gene>
<evidence type="ECO:0000313" key="5">
    <source>
        <dbReference type="Proteomes" id="UP000297998"/>
    </source>
</evidence>
<evidence type="ECO:0000256" key="1">
    <source>
        <dbReference type="ARBA" id="ARBA00023125"/>
    </source>
</evidence>
<dbReference type="AlphaFoldDB" id="A0A4Z1CC29"/>